<dbReference type="AlphaFoldDB" id="A0A2P2IYP8"/>
<organism evidence="1">
    <name type="scientific">Rhizophora mucronata</name>
    <name type="common">Asiatic mangrove</name>
    <dbReference type="NCBI Taxonomy" id="61149"/>
    <lineage>
        <taxon>Eukaryota</taxon>
        <taxon>Viridiplantae</taxon>
        <taxon>Streptophyta</taxon>
        <taxon>Embryophyta</taxon>
        <taxon>Tracheophyta</taxon>
        <taxon>Spermatophyta</taxon>
        <taxon>Magnoliopsida</taxon>
        <taxon>eudicotyledons</taxon>
        <taxon>Gunneridae</taxon>
        <taxon>Pentapetalae</taxon>
        <taxon>rosids</taxon>
        <taxon>fabids</taxon>
        <taxon>Malpighiales</taxon>
        <taxon>Rhizophoraceae</taxon>
        <taxon>Rhizophora</taxon>
    </lineage>
</organism>
<protein>
    <submittedName>
        <fullName evidence="1">Uncharacterized protein</fullName>
    </submittedName>
</protein>
<accession>A0A2P2IYP8</accession>
<evidence type="ECO:0000313" key="1">
    <source>
        <dbReference type="EMBL" id="MBW86342.1"/>
    </source>
</evidence>
<reference evidence="1" key="1">
    <citation type="submission" date="2018-02" db="EMBL/GenBank/DDBJ databases">
        <title>Rhizophora mucronata_Transcriptome.</title>
        <authorList>
            <person name="Meera S.P."/>
            <person name="Sreeshan A."/>
            <person name="Augustine A."/>
        </authorList>
    </citation>
    <scope>NUCLEOTIDE SEQUENCE</scope>
    <source>
        <tissue evidence="1">Leaf</tissue>
    </source>
</reference>
<dbReference type="EMBL" id="GGEC01005859">
    <property type="protein sequence ID" value="MBW86342.1"/>
    <property type="molecule type" value="Transcribed_RNA"/>
</dbReference>
<sequence>MARLQSVLAIATLVPSWHLGDLRSCVLPFQLQRLRKYRMTW</sequence>
<proteinExistence type="predicted"/>
<name>A0A2P2IYP8_RHIMU</name>